<organism evidence="2 3">
    <name type="scientific">Allochromatium warmingii</name>
    <name type="common">Chromatium warmingii</name>
    <dbReference type="NCBI Taxonomy" id="61595"/>
    <lineage>
        <taxon>Bacteria</taxon>
        <taxon>Pseudomonadati</taxon>
        <taxon>Pseudomonadota</taxon>
        <taxon>Gammaproteobacteria</taxon>
        <taxon>Chromatiales</taxon>
        <taxon>Chromatiaceae</taxon>
        <taxon>Allochromatium</taxon>
    </lineage>
</organism>
<sequence length="132" mass="14551">MIGKFLITLVVVLIAYAVLRARWRDADAPLDDAQSQCLPGTPFTVRPMMRLAAALLVAIMTVGSALYLLLDWLDARAVVQVQVINANTGQITPYESRRGAIDGRRFTTLDGREIRLADVERMMVLPAAADRP</sequence>
<name>A0A1H3BUR9_ALLWA</name>
<dbReference type="EMBL" id="FNOW01000004">
    <property type="protein sequence ID" value="SDX45772.1"/>
    <property type="molecule type" value="Genomic_DNA"/>
</dbReference>
<evidence type="ECO:0000313" key="3">
    <source>
        <dbReference type="Proteomes" id="UP000198672"/>
    </source>
</evidence>
<keyword evidence="1" id="KW-0472">Membrane</keyword>
<dbReference type="AlphaFoldDB" id="A0A1H3BUR9"/>
<keyword evidence="3" id="KW-1185">Reference proteome</keyword>
<keyword evidence="1" id="KW-0812">Transmembrane</keyword>
<evidence type="ECO:0000256" key="1">
    <source>
        <dbReference type="SAM" id="Phobius"/>
    </source>
</evidence>
<reference evidence="3" key="1">
    <citation type="submission" date="2016-10" db="EMBL/GenBank/DDBJ databases">
        <authorList>
            <person name="Varghese N."/>
            <person name="Submissions S."/>
        </authorList>
    </citation>
    <scope>NUCLEOTIDE SEQUENCE [LARGE SCALE GENOMIC DNA]</scope>
    <source>
        <strain evidence="3">DSM 173</strain>
    </source>
</reference>
<evidence type="ECO:0008006" key="4">
    <source>
        <dbReference type="Google" id="ProtNLM"/>
    </source>
</evidence>
<dbReference type="STRING" id="61595.SAMN05421644_10418"/>
<protein>
    <recommendedName>
        <fullName evidence="4">Antitermination protein NusG</fullName>
    </recommendedName>
</protein>
<proteinExistence type="predicted"/>
<feature type="transmembrane region" description="Helical" evidence="1">
    <location>
        <begin position="48"/>
        <end position="70"/>
    </location>
</feature>
<dbReference type="Proteomes" id="UP000198672">
    <property type="component" value="Unassembled WGS sequence"/>
</dbReference>
<dbReference type="RefSeq" id="WP_091331931.1">
    <property type="nucleotide sequence ID" value="NZ_FNOW01000004.1"/>
</dbReference>
<dbReference type="OrthoDB" id="6400394at2"/>
<accession>A0A1H3BUR9</accession>
<keyword evidence="1" id="KW-1133">Transmembrane helix</keyword>
<evidence type="ECO:0000313" key="2">
    <source>
        <dbReference type="EMBL" id="SDX45772.1"/>
    </source>
</evidence>
<gene>
    <name evidence="2" type="ORF">SAMN05421644_10418</name>
</gene>